<dbReference type="EMBL" id="BAAAES010000012">
    <property type="protein sequence ID" value="GAA0676141.1"/>
    <property type="molecule type" value="Genomic_DNA"/>
</dbReference>
<proteinExistence type="predicted"/>
<name>A0ABN1HZW9_9SPHN</name>
<evidence type="ECO:0000313" key="1">
    <source>
        <dbReference type="EMBL" id="GAA0676141.1"/>
    </source>
</evidence>
<dbReference type="RefSeq" id="WP_163957811.1">
    <property type="nucleotide sequence ID" value="NZ_BAAAES010000012.1"/>
</dbReference>
<sequence length="84" mass="9292">MIELDKRGSAATYRRGGTKALAGYITYSNAIRIGDCPASDATSSSPHDDVMPLLFDLNEVFDSKGRPLECPRWWKPYIPVKCGI</sequence>
<comment type="caution">
    <text evidence="1">The sequence shown here is derived from an EMBL/GenBank/DDBJ whole genome shotgun (WGS) entry which is preliminary data.</text>
</comment>
<accession>A0ABN1HZW9</accession>
<gene>
    <name evidence="1" type="ORF">GCM10009102_30660</name>
</gene>
<protein>
    <submittedName>
        <fullName evidence="1">Uncharacterized protein</fullName>
    </submittedName>
</protein>
<evidence type="ECO:0000313" key="2">
    <source>
        <dbReference type="Proteomes" id="UP001500238"/>
    </source>
</evidence>
<organism evidence="1 2">
    <name type="scientific">Sphingomonas insulae</name>
    <dbReference type="NCBI Taxonomy" id="424800"/>
    <lineage>
        <taxon>Bacteria</taxon>
        <taxon>Pseudomonadati</taxon>
        <taxon>Pseudomonadota</taxon>
        <taxon>Alphaproteobacteria</taxon>
        <taxon>Sphingomonadales</taxon>
        <taxon>Sphingomonadaceae</taxon>
        <taxon>Sphingomonas</taxon>
    </lineage>
</organism>
<keyword evidence="2" id="KW-1185">Reference proteome</keyword>
<reference evidence="1 2" key="1">
    <citation type="journal article" date="2019" name="Int. J. Syst. Evol. Microbiol.">
        <title>The Global Catalogue of Microorganisms (GCM) 10K type strain sequencing project: providing services to taxonomists for standard genome sequencing and annotation.</title>
        <authorList>
            <consortium name="The Broad Institute Genomics Platform"/>
            <consortium name="The Broad Institute Genome Sequencing Center for Infectious Disease"/>
            <person name="Wu L."/>
            <person name="Ma J."/>
        </authorList>
    </citation>
    <scope>NUCLEOTIDE SEQUENCE [LARGE SCALE GENOMIC DNA]</scope>
    <source>
        <strain evidence="1 2">JCM 14603</strain>
    </source>
</reference>
<dbReference type="Proteomes" id="UP001500238">
    <property type="component" value="Unassembled WGS sequence"/>
</dbReference>